<dbReference type="InterPro" id="IPR027417">
    <property type="entry name" value="P-loop_NTPase"/>
</dbReference>
<dbReference type="SMART" id="SM00382">
    <property type="entry name" value="AAA"/>
    <property type="match status" value="1"/>
</dbReference>
<dbReference type="SUPFAM" id="SSF52540">
    <property type="entry name" value="P-loop containing nucleoside triphosphate hydrolases"/>
    <property type="match status" value="1"/>
</dbReference>
<dbReference type="InterPro" id="IPR003593">
    <property type="entry name" value="AAA+_ATPase"/>
</dbReference>
<feature type="non-terminal residue" evidence="2">
    <location>
        <position position="1"/>
    </location>
</feature>
<evidence type="ECO:0000313" key="2">
    <source>
        <dbReference type="EMBL" id="TWS20348.1"/>
    </source>
</evidence>
<dbReference type="PANTHER" id="PTHR11669:SF8">
    <property type="entry name" value="DNA POLYMERASE III SUBUNIT DELTA"/>
    <property type="match status" value="1"/>
</dbReference>
<comment type="caution">
    <text evidence="2">The sequence shown here is derived from an EMBL/GenBank/DDBJ whole genome shotgun (WGS) entry which is preliminary data.</text>
</comment>
<dbReference type="Gene3D" id="3.40.50.300">
    <property type="entry name" value="P-loop containing nucleotide triphosphate hydrolases"/>
    <property type="match status" value="1"/>
</dbReference>
<dbReference type="OrthoDB" id="9809531at2"/>
<dbReference type="EMBL" id="VIGX01000269">
    <property type="protein sequence ID" value="TWS20348.1"/>
    <property type="molecule type" value="Genomic_DNA"/>
</dbReference>
<name>A0A5C5RCC4_9ACTN</name>
<evidence type="ECO:0000313" key="3">
    <source>
        <dbReference type="Proteomes" id="UP000319375"/>
    </source>
</evidence>
<dbReference type="GO" id="GO:0006261">
    <property type="term" value="P:DNA-templated DNA replication"/>
    <property type="evidence" value="ECO:0007669"/>
    <property type="project" value="TreeGrafter"/>
</dbReference>
<evidence type="ECO:0000259" key="1">
    <source>
        <dbReference type="SMART" id="SM00382"/>
    </source>
</evidence>
<organism evidence="2 3">
    <name type="scientific">Tsukamurella conjunctivitidis</name>
    <dbReference type="NCBI Taxonomy" id="2592068"/>
    <lineage>
        <taxon>Bacteria</taxon>
        <taxon>Bacillati</taxon>
        <taxon>Actinomycetota</taxon>
        <taxon>Actinomycetes</taxon>
        <taxon>Mycobacteriales</taxon>
        <taxon>Tsukamurellaceae</taxon>
        <taxon>Tsukamurella</taxon>
    </lineage>
</organism>
<proteinExistence type="predicted"/>
<dbReference type="Pfam" id="PF13177">
    <property type="entry name" value="DNA_pol3_delta2"/>
    <property type="match status" value="1"/>
</dbReference>
<feature type="domain" description="AAA+ ATPase" evidence="1">
    <location>
        <begin position="13"/>
        <end position="153"/>
    </location>
</feature>
<sequence>EGGPGDAAGERSMAHAWLVTGPPGSGRSVAARAFAAALQCTGPVPGCGECAGCRTTLAGTNADVLSISTDKVQIQIAEAREFVQRAQVAPSQGRWRVIVVEDADRMAERTSNVLLKAIEEPPERTVWLLCAPSPEDMITTIRSRCRHLGLRIPAAQAVADLLVRRDGV</sequence>
<feature type="non-terminal residue" evidence="2">
    <location>
        <position position="168"/>
    </location>
</feature>
<dbReference type="Proteomes" id="UP000319375">
    <property type="component" value="Unassembled WGS sequence"/>
</dbReference>
<gene>
    <name evidence="2" type="ORF">FK530_25350</name>
</gene>
<dbReference type="AlphaFoldDB" id="A0A5C5RCC4"/>
<keyword evidence="3" id="KW-1185">Reference proteome</keyword>
<reference evidence="2 3" key="1">
    <citation type="submission" date="2019-06" db="EMBL/GenBank/DDBJ databases">
        <title>Tsukamurella conjunctivitidis sp. nov., Tsukamurella assacharolytica sp. nov. and Tsukamurella sputae sp. nov. isolated from patients with conjunctivitis, bacteraemia (lymphoma) and respiratory infection (sputum) in Hong Kong.</title>
        <authorList>
            <person name="Teng J.L.L."/>
            <person name="Lee H.H."/>
            <person name="Fong J.Y.H."/>
            <person name="Fok K.M.N."/>
            <person name="Lau S.K.P."/>
            <person name="Woo P.C.Y."/>
        </authorList>
    </citation>
    <scope>NUCLEOTIDE SEQUENCE [LARGE SCALE GENOMIC DNA]</scope>
    <source>
        <strain evidence="2 3">HKU72</strain>
    </source>
</reference>
<dbReference type="PANTHER" id="PTHR11669">
    <property type="entry name" value="REPLICATION FACTOR C / DNA POLYMERASE III GAMMA-TAU SUBUNIT"/>
    <property type="match status" value="1"/>
</dbReference>
<accession>A0A5C5RCC4</accession>
<dbReference type="InterPro" id="IPR050238">
    <property type="entry name" value="DNA_Rep/Repair_Clamp_Loader"/>
</dbReference>
<protein>
    <submittedName>
        <fullName evidence="2">AAA family ATPase</fullName>
    </submittedName>
</protein>